<evidence type="ECO:0000313" key="1">
    <source>
        <dbReference type="EMBL" id="MDY0883070.1"/>
    </source>
</evidence>
<organism evidence="1 2">
    <name type="scientific">Dongia soli</name>
    <dbReference type="NCBI Taxonomy" id="600628"/>
    <lineage>
        <taxon>Bacteria</taxon>
        <taxon>Pseudomonadati</taxon>
        <taxon>Pseudomonadota</taxon>
        <taxon>Alphaproteobacteria</taxon>
        <taxon>Rhodospirillales</taxon>
        <taxon>Dongiaceae</taxon>
        <taxon>Dongia</taxon>
    </lineage>
</organism>
<reference evidence="1 2" key="1">
    <citation type="journal article" date="2016" name="Antonie Van Leeuwenhoek">
        <title>Dongia soli sp. nov., isolated from soil from Dokdo, Korea.</title>
        <authorList>
            <person name="Kim D.U."/>
            <person name="Lee H."/>
            <person name="Kim H."/>
            <person name="Kim S.G."/>
            <person name="Ka J.O."/>
        </authorList>
    </citation>
    <scope>NUCLEOTIDE SEQUENCE [LARGE SCALE GENOMIC DNA]</scope>
    <source>
        <strain evidence="1 2">D78</strain>
    </source>
</reference>
<gene>
    <name evidence="1" type="ORF">SMD27_09455</name>
</gene>
<dbReference type="EMBL" id="JAXCLW010000002">
    <property type="protein sequence ID" value="MDY0883070.1"/>
    <property type="molecule type" value="Genomic_DNA"/>
</dbReference>
<dbReference type="Proteomes" id="UP001279642">
    <property type="component" value="Unassembled WGS sequence"/>
</dbReference>
<name>A0ABU5EBY1_9PROT</name>
<proteinExistence type="predicted"/>
<keyword evidence="2" id="KW-1185">Reference proteome</keyword>
<sequence length="122" mass="12850">MRRFLLIFIAVIVVTAAIVVGAIVWTIGQLDDPASRPSLAFKARFAEGCVKTASESGSAGSNELSDQQRNDLASVCDCAAEYVRQDVAETGVAGTLHMLIVEGPKAKLLRALDSCQTTPSAP</sequence>
<protein>
    <submittedName>
        <fullName evidence="1">Uncharacterized protein</fullName>
    </submittedName>
</protein>
<evidence type="ECO:0000313" key="2">
    <source>
        <dbReference type="Proteomes" id="UP001279642"/>
    </source>
</evidence>
<dbReference type="RefSeq" id="WP_320508121.1">
    <property type="nucleotide sequence ID" value="NZ_JAXCLW010000002.1"/>
</dbReference>
<comment type="caution">
    <text evidence="1">The sequence shown here is derived from an EMBL/GenBank/DDBJ whole genome shotgun (WGS) entry which is preliminary data.</text>
</comment>
<accession>A0ABU5EBY1</accession>